<accession>A0A841K837</accession>
<dbReference type="AlphaFoldDB" id="A0A841K837"/>
<dbReference type="PANTHER" id="PTHR43000">
    <property type="entry name" value="DTDP-D-GLUCOSE 4,6-DEHYDRATASE-RELATED"/>
    <property type="match status" value="1"/>
</dbReference>
<dbReference type="InterPro" id="IPR016040">
    <property type="entry name" value="NAD(P)-bd_dom"/>
</dbReference>
<dbReference type="EC" id="5.1.3.2" evidence="2"/>
<dbReference type="Gene3D" id="3.40.50.720">
    <property type="entry name" value="NAD(P)-binding Rossmann-like Domain"/>
    <property type="match status" value="1"/>
</dbReference>
<dbReference type="RefSeq" id="WP_183335005.1">
    <property type="nucleotide sequence ID" value="NZ_BMHX01000005.1"/>
</dbReference>
<dbReference type="CDD" id="cd05257">
    <property type="entry name" value="Arna_like_SDR_e"/>
    <property type="match status" value="1"/>
</dbReference>
<dbReference type="PROSITE" id="PS00061">
    <property type="entry name" value="ADH_SHORT"/>
    <property type="match status" value="1"/>
</dbReference>
<organism evidence="2 3">
    <name type="scientific">Chelatococcus composti</name>
    <dbReference type="NCBI Taxonomy" id="1743235"/>
    <lineage>
        <taxon>Bacteria</taxon>
        <taxon>Pseudomonadati</taxon>
        <taxon>Pseudomonadota</taxon>
        <taxon>Alphaproteobacteria</taxon>
        <taxon>Hyphomicrobiales</taxon>
        <taxon>Chelatococcaceae</taxon>
        <taxon>Chelatococcus</taxon>
    </lineage>
</organism>
<dbReference type="PRINTS" id="PR01713">
    <property type="entry name" value="NUCEPIMERASE"/>
</dbReference>
<dbReference type="Proteomes" id="UP000588017">
    <property type="component" value="Unassembled WGS sequence"/>
</dbReference>
<feature type="domain" description="NAD(P)-binding" evidence="1">
    <location>
        <begin position="22"/>
        <end position="326"/>
    </location>
</feature>
<proteinExistence type="predicted"/>
<keyword evidence="3" id="KW-1185">Reference proteome</keyword>
<evidence type="ECO:0000313" key="3">
    <source>
        <dbReference type="Proteomes" id="UP000588017"/>
    </source>
</evidence>
<keyword evidence="2" id="KW-0413">Isomerase</keyword>
<dbReference type="EMBL" id="JACHEH010000005">
    <property type="protein sequence ID" value="MBB6168667.1"/>
    <property type="molecule type" value="Genomic_DNA"/>
</dbReference>
<dbReference type="InterPro" id="IPR045869">
    <property type="entry name" value="Arna-like_SDR_e"/>
</dbReference>
<evidence type="ECO:0000259" key="1">
    <source>
        <dbReference type="Pfam" id="PF16363"/>
    </source>
</evidence>
<sequence>MERPHIIQSQPHASNYRNVRVLVTGADGFIGSHLTERLALMGADVTALALYNSFDSAGWLDHVPADVATRIRIVRGDVRDAAFVRRLLAEQEVVFNLAALISIPHSYAAAQSYVETNILGLINVLEAAREHRVRRVVQTSTSEVYGTAITVPIAETHPLQGQSPYSASKIGADMMAEAYARSFDLPVAILRPFNTYGPRQSERAVIPTVLRQILDPDAETVRVGDTSTSRDFTYVEDTVAAFLAIGSAPDIEFGRPYNAGNGKGITIGELVDLLMTLTDRRKPVEQDTERLRPANSEVRVLLADSTRFTKATGWRPQVELREGLARTIAFWRERFARNAVRRDRSHVT</sequence>
<dbReference type="InterPro" id="IPR036291">
    <property type="entry name" value="NAD(P)-bd_dom_sf"/>
</dbReference>
<comment type="caution">
    <text evidence="2">The sequence shown here is derived from an EMBL/GenBank/DDBJ whole genome shotgun (WGS) entry which is preliminary data.</text>
</comment>
<gene>
    <name evidence="2" type="ORF">HNQ73_002304</name>
</gene>
<dbReference type="GO" id="GO:0003978">
    <property type="term" value="F:UDP-glucose 4-epimerase activity"/>
    <property type="evidence" value="ECO:0007669"/>
    <property type="project" value="UniProtKB-EC"/>
</dbReference>
<protein>
    <submittedName>
        <fullName evidence="2">UDP-glucose 4-epimerase</fullName>
        <ecNumber evidence="2">5.1.3.2</ecNumber>
    </submittedName>
</protein>
<name>A0A841K837_9HYPH</name>
<dbReference type="SUPFAM" id="SSF51735">
    <property type="entry name" value="NAD(P)-binding Rossmann-fold domains"/>
    <property type="match status" value="1"/>
</dbReference>
<evidence type="ECO:0000313" key="2">
    <source>
        <dbReference type="EMBL" id="MBB6168667.1"/>
    </source>
</evidence>
<reference evidence="2 3" key="1">
    <citation type="submission" date="2020-08" db="EMBL/GenBank/DDBJ databases">
        <title>Genomic Encyclopedia of Type Strains, Phase IV (KMG-IV): sequencing the most valuable type-strain genomes for metagenomic binning, comparative biology and taxonomic classification.</title>
        <authorList>
            <person name="Goeker M."/>
        </authorList>
    </citation>
    <scope>NUCLEOTIDE SEQUENCE [LARGE SCALE GENOMIC DNA]</scope>
    <source>
        <strain evidence="2 3">DSM 101465</strain>
    </source>
</reference>
<dbReference type="InterPro" id="IPR020904">
    <property type="entry name" value="Sc_DH/Rdtase_CS"/>
</dbReference>
<dbReference type="GO" id="GO:0016831">
    <property type="term" value="F:carboxy-lyase activity"/>
    <property type="evidence" value="ECO:0007669"/>
    <property type="project" value="InterPro"/>
</dbReference>
<dbReference type="Pfam" id="PF16363">
    <property type="entry name" value="GDP_Man_Dehyd"/>
    <property type="match status" value="1"/>
</dbReference>